<dbReference type="RefSeq" id="WP_210898022.1">
    <property type="nucleotide sequence ID" value="NZ_CP071696.1"/>
</dbReference>
<protein>
    <submittedName>
        <fullName evidence="2">Uncharacterized protein</fullName>
    </submittedName>
</protein>
<organism evidence="2 3">
    <name type="scientific">Agromyces archimandritae</name>
    <dbReference type="NCBI Taxonomy" id="2781962"/>
    <lineage>
        <taxon>Bacteria</taxon>
        <taxon>Bacillati</taxon>
        <taxon>Actinomycetota</taxon>
        <taxon>Actinomycetes</taxon>
        <taxon>Micrococcales</taxon>
        <taxon>Microbacteriaceae</taxon>
        <taxon>Agromyces</taxon>
    </lineage>
</organism>
<reference evidence="2" key="1">
    <citation type="submission" date="2021-03" db="EMBL/GenBank/DDBJ databases">
        <title>Agromyces archimandritus sp. nov., isolated from the cockroach Archimandrita tessellata.</title>
        <authorList>
            <person name="Guzman J."/>
            <person name="Ortuzar M."/>
            <person name="Poehlein A."/>
            <person name="Daniel R."/>
            <person name="Trujillo M."/>
            <person name="Vilcinskas A."/>
        </authorList>
    </citation>
    <scope>NUCLEOTIDE SEQUENCE</scope>
    <source>
        <strain evidence="2">G127AT</strain>
    </source>
</reference>
<feature type="compositionally biased region" description="Low complexity" evidence="1">
    <location>
        <begin position="221"/>
        <end position="236"/>
    </location>
</feature>
<feature type="region of interest" description="Disordered" evidence="1">
    <location>
        <begin position="213"/>
        <end position="243"/>
    </location>
</feature>
<dbReference type="KEGG" id="aarc:G127AT_14380"/>
<dbReference type="AlphaFoldDB" id="A0A975FM40"/>
<feature type="region of interest" description="Disordered" evidence="1">
    <location>
        <begin position="160"/>
        <end position="194"/>
    </location>
</feature>
<sequence length="243" mass="24353">MTTYRPDPAGEWIALVRDSRALVLESARADDETIAALWQALAEDDPTTVVIERLTAGGLGSTPAFALVYRRGGANGVARAVVRGPIEVRLGEERVDGREVSTWSERTAIDAGVLEIAAGGEGADDAPVWPLLAGIVLSGHLSVEDDGTAGAAGRLAVPHAEAPATEPSRVDARPAAQAPAPPAAAPVAPPTAVAPPAPAVPSFAEHTIVPAADDPAHTIVPPAFGAAPAAAPAAAPEGGLGDS</sequence>
<feature type="compositionally biased region" description="Pro residues" evidence="1">
    <location>
        <begin position="179"/>
        <end position="194"/>
    </location>
</feature>
<keyword evidence="3" id="KW-1185">Reference proteome</keyword>
<evidence type="ECO:0000313" key="2">
    <source>
        <dbReference type="EMBL" id="QTX04436.1"/>
    </source>
</evidence>
<accession>A0A975FM40</accession>
<dbReference type="EMBL" id="CP071696">
    <property type="protein sequence ID" value="QTX04436.1"/>
    <property type="molecule type" value="Genomic_DNA"/>
</dbReference>
<proteinExistence type="predicted"/>
<name>A0A975FM40_9MICO</name>
<dbReference type="Proteomes" id="UP000671914">
    <property type="component" value="Chromosome"/>
</dbReference>
<gene>
    <name evidence="2" type="ORF">G127AT_14380</name>
</gene>
<evidence type="ECO:0000256" key="1">
    <source>
        <dbReference type="SAM" id="MobiDB-lite"/>
    </source>
</evidence>
<evidence type="ECO:0000313" key="3">
    <source>
        <dbReference type="Proteomes" id="UP000671914"/>
    </source>
</evidence>